<feature type="transmembrane region" description="Helical" evidence="13">
    <location>
        <begin position="243"/>
        <end position="271"/>
    </location>
</feature>
<keyword evidence="4" id="KW-1003">Cell membrane</keyword>
<comment type="caution">
    <text evidence="14">The sequence shown here is derived from an EMBL/GenBank/DDBJ whole genome shotgun (WGS) entry which is preliminary data.</text>
</comment>
<keyword evidence="9 13" id="KW-0472">Membrane</keyword>
<accession>A0A8S4DLY1</accession>
<feature type="transmembrane region" description="Helical" evidence="13">
    <location>
        <begin position="151"/>
        <end position="167"/>
    </location>
</feature>
<proteinExistence type="inferred from homology"/>
<gene>
    <name evidence="14" type="ORF">PLXY2_LOCUS2341</name>
</gene>
<keyword evidence="10" id="KW-0739">Sodium transport</keyword>
<keyword evidence="8" id="KW-0406">Ion transport</keyword>
<keyword evidence="6 13" id="KW-1133">Transmembrane helix</keyword>
<dbReference type="GO" id="GO:0005886">
    <property type="term" value="C:plasma membrane"/>
    <property type="evidence" value="ECO:0007669"/>
    <property type="project" value="UniProtKB-SubCell"/>
</dbReference>
<reference evidence="14" key="1">
    <citation type="submission" date="2020-11" db="EMBL/GenBank/DDBJ databases">
        <authorList>
            <person name="Whiteford S."/>
        </authorList>
    </citation>
    <scope>NUCLEOTIDE SEQUENCE</scope>
</reference>
<name>A0A8S4DLY1_PLUXY</name>
<dbReference type="PANTHER" id="PTHR42985">
    <property type="entry name" value="SODIUM-COUPLED MONOCARBOXYLATE TRANSPORTER"/>
    <property type="match status" value="1"/>
</dbReference>
<dbReference type="EMBL" id="CAJHNJ030000005">
    <property type="protein sequence ID" value="CAG9100013.1"/>
    <property type="molecule type" value="Genomic_DNA"/>
</dbReference>
<comment type="similarity">
    <text evidence="2 11">Belongs to the sodium:solute symporter (SSF) (TC 2.A.21) family.</text>
</comment>
<dbReference type="GO" id="GO:0015293">
    <property type="term" value="F:symporter activity"/>
    <property type="evidence" value="ECO:0007669"/>
    <property type="project" value="TreeGrafter"/>
</dbReference>
<dbReference type="Pfam" id="PF00474">
    <property type="entry name" value="SSF"/>
    <property type="match status" value="1"/>
</dbReference>
<organism evidence="14 15">
    <name type="scientific">Plutella xylostella</name>
    <name type="common">Diamondback moth</name>
    <name type="synonym">Plutella maculipennis</name>
    <dbReference type="NCBI Taxonomy" id="51655"/>
    <lineage>
        <taxon>Eukaryota</taxon>
        <taxon>Metazoa</taxon>
        <taxon>Ecdysozoa</taxon>
        <taxon>Arthropoda</taxon>
        <taxon>Hexapoda</taxon>
        <taxon>Insecta</taxon>
        <taxon>Pterygota</taxon>
        <taxon>Neoptera</taxon>
        <taxon>Endopterygota</taxon>
        <taxon>Lepidoptera</taxon>
        <taxon>Glossata</taxon>
        <taxon>Ditrysia</taxon>
        <taxon>Yponomeutoidea</taxon>
        <taxon>Plutellidae</taxon>
        <taxon>Plutella</taxon>
    </lineage>
</organism>
<dbReference type="PROSITE" id="PS50283">
    <property type="entry name" value="NA_SOLUT_SYMP_3"/>
    <property type="match status" value="2"/>
</dbReference>
<dbReference type="PANTHER" id="PTHR42985:SF41">
    <property type="entry name" value="GH19970P-RELATED"/>
    <property type="match status" value="1"/>
</dbReference>
<dbReference type="InterPro" id="IPR051163">
    <property type="entry name" value="Sodium:Solute_Symporter_SSF"/>
</dbReference>
<dbReference type="GO" id="GO:0006814">
    <property type="term" value="P:sodium ion transport"/>
    <property type="evidence" value="ECO:0007669"/>
    <property type="project" value="UniProtKB-KW"/>
</dbReference>
<evidence type="ECO:0000256" key="8">
    <source>
        <dbReference type="ARBA" id="ARBA00023065"/>
    </source>
</evidence>
<evidence type="ECO:0000256" key="10">
    <source>
        <dbReference type="ARBA" id="ARBA00023201"/>
    </source>
</evidence>
<evidence type="ECO:0000256" key="4">
    <source>
        <dbReference type="ARBA" id="ARBA00022475"/>
    </source>
</evidence>
<keyword evidence="3" id="KW-0813">Transport</keyword>
<evidence type="ECO:0000256" key="7">
    <source>
        <dbReference type="ARBA" id="ARBA00023053"/>
    </source>
</evidence>
<feature type="transmembrane region" description="Helical" evidence="13">
    <location>
        <begin position="291"/>
        <end position="312"/>
    </location>
</feature>
<dbReference type="Gene3D" id="1.20.1730.10">
    <property type="entry name" value="Sodium/glucose cotransporter"/>
    <property type="match status" value="6"/>
</dbReference>
<evidence type="ECO:0000256" key="1">
    <source>
        <dbReference type="ARBA" id="ARBA00004651"/>
    </source>
</evidence>
<evidence type="ECO:0000256" key="5">
    <source>
        <dbReference type="ARBA" id="ARBA00022692"/>
    </source>
</evidence>
<evidence type="ECO:0000256" key="3">
    <source>
        <dbReference type="ARBA" id="ARBA00022448"/>
    </source>
</evidence>
<protein>
    <submittedName>
        <fullName evidence="14">(diamondback moth) hypothetical protein</fullName>
    </submittedName>
</protein>
<sequence>MPFTMREGGFEVGDYMAFAMREGGFALGDYVAMPFTMREGGFAVGDYVSFGVLCAASCAGGLWYSAVGSRAKNVLDVRDYLLGGKTMSTFPVAMSLIASYVSGVTILGTPAEIYNYGAQYWLVVAGVALSCAVVAAVYLPVFCTLRLSSSYIYVSGVTILGTPAEIYNYGTQYWLVVAGVALSCAVVAAVYLPVFCTLRLSSYVSGVTILGTPAEIYNYGAHYVSGVTILGTPAEIYNYGAQYWLVVAGVALSCAVVAAVYLPVFCTLRLSSYVSGVTILGTPAEIYNYGAQYWLVVAGVALSCAVVAAVYLPMFCTLRLSSYVSGVTILGTPAEIYNYGAQYWLVVAGVALSCAVVAAAYLPVFCTLRLSSYVSGVTILGTPAEIYNYGAQYWLVVAGVALSCAVVAAVYLPVFCTLRLSSSYEYLELRFNRHVRAVASVLFLLDEGGLRAVVWTDSVQTGVMFVGVVLVAAAGTLAAGGARAVLAVAAETHRADLNKSDSEVYDFNNGGSVVDLSESQWRQRRAAPTLSPALTLDSEDEDTVQLSKPKESRKRKSAPPASTQTKKKSASTSRGSSQPAATLTPSARKLQFADLFNASDDVATVTERRTAALQSVLWRRVAGGLIKRAEELAGNLFVEVRVYNRDEIAHLDARDRYWKALVNLRYQVDESEPELQALFKFLKSAKAKFTHEGTFCLETTKK</sequence>
<evidence type="ECO:0000256" key="11">
    <source>
        <dbReference type="RuleBase" id="RU362091"/>
    </source>
</evidence>
<keyword evidence="15" id="KW-1185">Reference proteome</keyword>
<feature type="region of interest" description="Disordered" evidence="12">
    <location>
        <begin position="527"/>
        <end position="584"/>
    </location>
</feature>
<feature type="transmembrane region" description="Helical" evidence="13">
    <location>
        <begin position="88"/>
        <end position="108"/>
    </location>
</feature>
<feature type="transmembrane region" description="Helical" evidence="13">
    <location>
        <begin position="343"/>
        <end position="364"/>
    </location>
</feature>
<evidence type="ECO:0000256" key="13">
    <source>
        <dbReference type="SAM" id="Phobius"/>
    </source>
</evidence>
<evidence type="ECO:0000256" key="12">
    <source>
        <dbReference type="SAM" id="MobiDB-lite"/>
    </source>
</evidence>
<evidence type="ECO:0000313" key="15">
    <source>
        <dbReference type="Proteomes" id="UP000653454"/>
    </source>
</evidence>
<feature type="transmembrane region" description="Helical" evidence="13">
    <location>
        <begin position="462"/>
        <end position="490"/>
    </location>
</feature>
<comment type="subcellular location">
    <subcellularLocation>
        <location evidence="1">Cell membrane</location>
        <topology evidence="1">Multi-pass membrane protein</topology>
    </subcellularLocation>
</comment>
<evidence type="ECO:0000256" key="9">
    <source>
        <dbReference type="ARBA" id="ARBA00023136"/>
    </source>
</evidence>
<dbReference type="InterPro" id="IPR001734">
    <property type="entry name" value="Na/solute_symporter"/>
</dbReference>
<feature type="transmembrane region" description="Helical" evidence="13">
    <location>
        <begin position="393"/>
        <end position="416"/>
    </location>
</feature>
<evidence type="ECO:0000256" key="6">
    <source>
        <dbReference type="ARBA" id="ARBA00022989"/>
    </source>
</evidence>
<keyword evidence="7" id="KW-0915">Sodium</keyword>
<feature type="transmembrane region" description="Helical" evidence="13">
    <location>
        <begin position="47"/>
        <end position="67"/>
    </location>
</feature>
<feature type="compositionally biased region" description="Polar residues" evidence="12">
    <location>
        <begin position="574"/>
        <end position="584"/>
    </location>
</feature>
<dbReference type="InterPro" id="IPR038377">
    <property type="entry name" value="Na/Glc_symporter_sf"/>
</dbReference>
<keyword evidence="5 13" id="KW-0812">Transmembrane</keyword>
<evidence type="ECO:0000256" key="2">
    <source>
        <dbReference type="ARBA" id="ARBA00006434"/>
    </source>
</evidence>
<feature type="transmembrane region" description="Helical" evidence="13">
    <location>
        <begin position="120"/>
        <end position="139"/>
    </location>
</feature>
<dbReference type="Proteomes" id="UP000653454">
    <property type="component" value="Unassembled WGS sequence"/>
</dbReference>
<evidence type="ECO:0000313" key="14">
    <source>
        <dbReference type="EMBL" id="CAG9100013.1"/>
    </source>
</evidence>
<feature type="transmembrane region" description="Helical" evidence="13">
    <location>
        <begin position="173"/>
        <end position="194"/>
    </location>
</feature>
<dbReference type="AlphaFoldDB" id="A0A8S4DLY1"/>